<evidence type="ECO:0000256" key="2">
    <source>
        <dbReference type="SAM" id="Phobius"/>
    </source>
</evidence>
<feature type="transmembrane region" description="Helical" evidence="2">
    <location>
        <begin position="20"/>
        <end position="39"/>
    </location>
</feature>
<keyword evidence="3" id="KW-1185">Reference proteome</keyword>
<keyword evidence="2" id="KW-0812">Transmembrane</keyword>
<keyword evidence="2" id="KW-0472">Membrane</keyword>
<dbReference type="WBParaSite" id="scf7180000422759.g9548">
    <property type="protein sequence ID" value="scf7180000422759.g9548"/>
    <property type="gene ID" value="scf7180000422759.g9548"/>
</dbReference>
<organism evidence="3 4">
    <name type="scientific">Meloidogyne floridensis</name>
    <dbReference type="NCBI Taxonomy" id="298350"/>
    <lineage>
        <taxon>Eukaryota</taxon>
        <taxon>Metazoa</taxon>
        <taxon>Ecdysozoa</taxon>
        <taxon>Nematoda</taxon>
        <taxon>Chromadorea</taxon>
        <taxon>Rhabditida</taxon>
        <taxon>Tylenchina</taxon>
        <taxon>Tylenchomorpha</taxon>
        <taxon>Tylenchoidea</taxon>
        <taxon>Meloidogynidae</taxon>
        <taxon>Meloidogyninae</taxon>
        <taxon>Meloidogyne</taxon>
    </lineage>
</organism>
<accession>A0A915P2M3</accession>
<dbReference type="InterPro" id="IPR016187">
    <property type="entry name" value="CTDL_fold"/>
</dbReference>
<sequence length="145" mass="16631">MKNIHTGHKRPRNRKIKLYISYFNLLINIFVITTLFVNINGTESDEHLLGLKDNDASYSSSTSVDDEEPVFSQSAQHLFKNENSNEDAEKHPSQEASSPSKSHRQHRKNPPPFVLADVQLSCAEGWERFEGKCYKLVSIEKSWPQ</sequence>
<dbReference type="AlphaFoldDB" id="A0A915P2M3"/>
<reference evidence="4" key="1">
    <citation type="submission" date="2022-11" db="UniProtKB">
        <authorList>
            <consortium name="WormBaseParasite"/>
        </authorList>
    </citation>
    <scope>IDENTIFICATION</scope>
</reference>
<evidence type="ECO:0000256" key="1">
    <source>
        <dbReference type="SAM" id="MobiDB-lite"/>
    </source>
</evidence>
<dbReference type="SUPFAM" id="SSF56436">
    <property type="entry name" value="C-type lectin-like"/>
    <property type="match status" value="1"/>
</dbReference>
<dbReference type="InterPro" id="IPR016186">
    <property type="entry name" value="C-type_lectin-like/link_sf"/>
</dbReference>
<proteinExistence type="predicted"/>
<dbReference type="Proteomes" id="UP000887560">
    <property type="component" value="Unplaced"/>
</dbReference>
<feature type="region of interest" description="Disordered" evidence="1">
    <location>
        <begin position="57"/>
        <end position="111"/>
    </location>
</feature>
<dbReference type="Gene3D" id="3.10.100.10">
    <property type="entry name" value="Mannose-Binding Protein A, subunit A"/>
    <property type="match status" value="1"/>
</dbReference>
<evidence type="ECO:0000313" key="3">
    <source>
        <dbReference type="Proteomes" id="UP000887560"/>
    </source>
</evidence>
<protein>
    <submittedName>
        <fullName evidence="4">Uncharacterized protein</fullName>
    </submittedName>
</protein>
<evidence type="ECO:0000313" key="4">
    <source>
        <dbReference type="WBParaSite" id="scf7180000422759.g9548"/>
    </source>
</evidence>
<keyword evidence="2" id="KW-1133">Transmembrane helix</keyword>
<name>A0A915P2M3_9BILA</name>